<sequence>MNKEYLNVILTDSDEGIHILFKNVFQDLKINIKVRSFYDGKNLMNYLNDKESSVPEILFVNYDIPEKSSLECLSEIKSNFKFDNMVTAIYSSRLSADEEEDVFLKGANVFMQQPDNYKDLKKSLTEIVIINWQYHTSGLNKNNFIMKA</sequence>
<proteinExistence type="predicted"/>
<evidence type="ECO:0000313" key="4">
    <source>
        <dbReference type="Proteomes" id="UP001500353"/>
    </source>
</evidence>
<dbReference type="Gene3D" id="3.40.50.2300">
    <property type="match status" value="1"/>
</dbReference>
<name>A0ABP9MFP0_9FLAO</name>
<gene>
    <name evidence="3" type="ORF">GCM10023210_28300</name>
</gene>
<dbReference type="RefSeq" id="WP_345205267.1">
    <property type="nucleotide sequence ID" value="NZ_BAABHX010000004.1"/>
</dbReference>
<dbReference type="InterPro" id="IPR011006">
    <property type="entry name" value="CheY-like_superfamily"/>
</dbReference>
<accession>A0ABP9MFP0</accession>
<organism evidence="3 4">
    <name type="scientific">Chryseobacterium ginsengisoli</name>
    <dbReference type="NCBI Taxonomy" id="363853"/>
    <lineage>
        <taxon>Bacteria</taxon>
        <taxon>Pseudomonadati</taxon>
        <taxon>Bacteroidota</taxon>
        <taxon>Flavobacteriia</taxon>
        <taxon>Flavobacteriales</taxon>
        <taxon>Weeksellaceae</taxon>
        <taxon>Chryseobacterium group</taxon>
        <taxon>Chryseobacterium</taxon>
    </lineage>
</organism>
<dbReference type="Proteomes" id="UP001500353">
    <property type="component" value="Unassembled WGS sequence"/>
</dbReference>
<keyword evidence="4" id="KW-1185">Reference proteome</keyword>
<evidence type="ECO:0000256" key="1">
    <source>
        <dbReference type="PROSITE-ProRule" id="PRU00169"/>
    </source>
</evidence>
<comment type="caution">
    <text evidence="3">The sequence shown here is derived from an EMBL/GenBank/DDBJ whole genome shotgun (WGS) entry which is preliminary data.</text>
</comment>
<evidence type="ECO:0000259" key="2">
    <source>
        <dbReference type="PROSITE" id="PS50110"/>
    </source>
</evidence>
<evidence type="ECO:0000313" key="3">
    <source>
        <dbReference type="EMBL" id="GAA5095484.1"/>
    </source>
</evidence>
<dbReference type="EMBL" id="BAABHX010000004">
    <property type="protein sequence ID" value="GAA5095484.1"/>
    <property type="molecule type" value="Genomic_DNA"/>
</dbReference>
<dbReference type="SUPFAM" id="SSF52172">
    <property type="entry name" value="CheY-like"/>
    <property type="match status" value="1"/>
</dbReference>
<dbReference type="PROSITE" id="PS50110">
    <property type="entry name" value="RESPONSE_REGULATORY"/>
    <property type="match status" value="1"/>
</dbReference>
<protein>
    <recommendedName>
        <fullName evidence="2">Response regulatory domain-containing protein</fullName>
    </recommendedName>
</protein>
<comment type="caution">
    <text evidence="1">Lacks conserved residue(s) required for the propagation of feature annotation.</text>
</comment>
<dbReference type="InterPro" id="IPR001789">
    <property type="entry name" value="Sig_transdc_resp-reg_receiver"/>
</dbReference>
<feature type="domain" description="Response regulatory" evidence="2">
    <location>
        <begin position="7"/>
        <end position="128"/>
    </location>
</feature>
<reference evidence="4" key="1">
    <citation type="journal article" date="2019" name="Int. J. Syst. Evol. Microbiol.">
        <title>The Global Catalogue of Microorganisms (GCM) 10K type strain sequencing project: providing services to taxonomists for standard genome sequencing and annotation.</title>
        <authorList>
            <consortium name="The Broad Institute Genomics Platform"/>
            <consortium name="The Broad Institute Genome Sequencing Center for Infectious Disease"/>
            <person name="Wu L."/>
            <person name="Ma J."/>
        </authorList>
    </citation>
    <scope>NUCLEOTIDE SEQUENCE [LARGE SCALE GENOMIC DNA]</scope>
    <source>
        <strain evidence="4">JCM 18019</strain>
    </source>
</reference>